<reference evidence="12 13" key="1">
    <citation type="journal article" date="2010" name="Genome Res.">
        <title>Genomic, proteomic, and transcriptomic analysis of virulent and avirulent Rickettsia prowazekii reveals its adaptive mutation capabilities.</title>
        <authorList>
            <person name="Bechah Y."/>
            <person name="El Karkouri K."/>
            <person name="Mediannikov O."/>
            <person name="Leroy Q."/>
            <person name="Pelletier N."/>
            <person name="Robert C."/>
            <person name="Medigue C."/>
            <person name="Mege J.L."/>
            <person name="Raoult D."/>
        </authorList>
    </citation>
    <scope>NUCLEOTIDE SEQUENCE [LARGE SCALE GENOMIC DNA]</scope>
    <source>
        <strain evidence="12 13">Rp22</strain>
    </source>
</reference>
<name>D5AW07_RICPP</name>
<evidence type="ECO:0000256" key="6">
    <source>
        <dbReference type="ARBA" id="ARBA00031445"/>
    </source>
</evidence>
<comment type="subcellular location">
    <subcellularLocation>
        <location evidence="10">Cell membrane</location>
    </subcellularLocation>
</comment>
<feature type="site" description="Transition state stabilizer" evidence="9">
    <location>
        <position position="247"/>
    </location>
</feature>
<dbReference type="GO" id="GO:0009245">
    <property type="term" value="P:lipid A biosynthetic process"/>
    <property type="evidence" value="ECO:0007669"/>
    <property type="project" value="TreeGrafter"/>
</dbReference>
<feature type="site" description="Transition state stabilizer" evidence="9">
    <location>
        <position position="172"/>
    </location>
</feature>
<keyword evidence="10" id="KW-0448">Lipopolysaccharide biosynthesis</keyword>
<feature type="transmembrane region" description="Helical" evidence="10">
    <location>
        <begin position="6"/>
        <end position="26"/>
    </location>
</feature>
<accession>D5AW07</accession>
<evidence type="ECO:0000313" key="12">
    <source>
        <dbReference type="EMBL" id="ADE29596.1"/>
    </source>
</evidence>
<keyword evidence="5 10" id="KW-0808">Transferase</keyword>
<dbReference type="PATRIC" id="fig|449216.3.peg.86"/>
<gene>
    <name evidence="12" type="primary">kdtA</name>
    <name evidence="12" type="ordered locus">rpr22_CDS083</name>
</gene>
<proteinExistence type="inferred from homology"/>
<dbReference type="NCBIfam" id="NF004389">
    <property type="entry name" value="PRK05749.1-5"/>
    <property type="match status" value="1"/>
</dbReference>
<keyword evidence="10" id="KW-1003">Cell membrane</keyword>
<evidence type="ECO:0000259" key="11">
    <source>
        <dbReference type="Pfam" id="PF04413"/>
    </source>
</evidence>
<keyword evidence="10" id="KW-0472">Membrane</keyword>
<dbReference type="PANTHER" id="PTHR42755:SF1">
    <property type="entry name" value="3-DEOXY-D-MANNO-OCTULOSONIC ACID TRANSFERASE, MITOCHONDRIAL-RELATED"/>
    <property type="match status" value="1"/>
</dbReference>
<dbReference type="PANTHER" id="PTHR42755">
    <property type="entry name" value="3-DEOXY-MANNO-OCTULOSONATE CYTIDYLYLTRANSFERASE"/>
    <property type="match status" value="1"/>
</dbReference>
<evidence type="ECO:0000256" key="3">
    <source>
        <dbReference type="ARBA" id="ARBA00012621"/>
    </source>
</evidence>
<evidence type="ECO:0000256" key="7">
    <source>
        <dbReference type="ARBA" id="ARBA00049183"/>
    </source>
</evidence>
<evidence type="ECO:0000256" key="5">
    <source>
        <dbReference type="ARBA" id="ARBA00022679"/>
    </source>
</evidence>
<evidence type="ECO:0000256" key="10">
    <source>
        <dbReference type="RuleBase" id="RU365103"/>
    </source>
</evidence>
<comment type="function">
    <text evidence="1 10">Involved in lipopolysaccharide (LPS) biosynthesis. Catalyzes the transfer of 3-deoxy-D-manno-octulosonate (Kdo) residue(s) from CMP-Kdo to lipid IV(A), the tetraacyldisaccharide-1,4'-bisphosphate precursor of lipid A.</text>
</comment>
<dbReference type="GeneID" id="57569216"/>
<evidence type="ECO:0000313" key="13">
    <source>
        <dbReference type="Proteomes" id="UP000006931"/>
    </source>
</evidence>
<dbReference type="Gene3D" id="3.40.50.2000">
    <property type="entry name" value="Glycogen Phosphorylase B"/>
    <property type="match status" value="1"/>
</dbReference>
<keyword evidence="10" id="KW-1133">Transmembrane helix</keyword>
<comment type="similarity">
    <text evidence="10">Belongs to the glycosyltransferase group 1 family.</text>
</comment>
<protein>
    <recommendedName>
        <fullName evidence="4 10">3-deoxy-D-manno-octulosonic acid transferase</fullName>
        <shortName evidence="10">Kdo transferase</shortName>
        <ecNumber evidence="3 10">2.4.99.12</ecNumber>
    </recommendedName>
    <alternativeName>
        <fullName evidence="6 10">Lipid IV(A) 3-deoxy-D-manno-octulosonic acid transferase</fullName>
    </alternativeName>
</protein>
<evidence type="ECO:0000256" key="9">
    <source>
        <dbReference type="PIRSR" id="PIRSR639901-2"/>
    </source>
</evidence>
<dbReference type="GO" id="GO:0009244">
    <property type="term" value="P:lipopolysaccharide core region biosynthetic process"/>
    <property type="evidence" value="ECO:0007669"/>
    <property type="project" value="UniProtKB-UniRule"/>
</dbReference>
<dbReference type="GO" id="GO:0005886">
    <property type="term" value="C:plasma membrane"/>
    <property type="evidence" value="ECO:0007669"/>
    <property type="project" value="UniProtKB-SubCell"/>
</dbReference>
<dbReference type="CAZy" id="GT30">
    <property type="family name" value="Glycosyltransferase Family 30"/>
</dbReference>
<dbReference type="EMBL" id="CP001584">
    <property type="protein sequence ID" value="ADE29596.1"/>
    <property type="molecule type" value="Genomic_DNA"/>
</dbReference>
<dbReference type="Pfam" id="PF04413">
    <property type="entry name" value="Glycos_transf_N"/>
    <property type="match status" value="1"/>
</dbReference>
<feature type="active site" description="Proton acceptor" evidence="8">
    <location>
        <position position="102"/>
    </location>
</feature>
<dbReference type="SMR" id="D5AW07"/>
<dbReference type="Proteomes" id="UP000006931">
    <property type="component" value="Chromosome"/>
</dbReference>
<dbReference type="HOGENOM" id="CLU_036146_2_0_5"/>
<dbReference type="InterPro" id="IPR007507">
    <property type="entry name" value="Glycos_transf_N"/>
</dbReference>
<dbReference type="KEGG" id="rpq:rpr22_CDS083"/>
<evidence type="ECO:0000256" key="1">
    <source>
        <dbReference type="ARBA" id="ARBA00003394"/>
    </source>
</evidence>
<evidence type="ECO:0000256" key="2">
    <source>
        <dbReference type="ARBA" id="ARBA00004713"/>
    </source>
</evidence>
<comment type="catalytic activity">
    <reaction evidence="7 10">
        <text>lipid IVA (E. coli) + CMP-3-deoxy-beta-D-manno-octulosonate = alpha-Kdo-(2-&gt;6)-lipid IVA (E. coli) + CMP + H(+)</text>
        <dbReference type="Rhea" id="RHEA:28066"/>
        <dbReference type="ChEBI" id="CHEBI:15378"/>
        <dbReference type="ChEBI" id="CHEBI:58603"/>
        <dbReference type="ChEBI" id="CHEBI:60364"/>
        <dbReference type="ChEBI" id="CHEBI:60377"/>
        <dbReference type="ChEBI" id="CHEBI:85987"/>
        <dbReference type="EC" id="2.4.99.12"/>
    </reaction>
</comment>
<comment type="pathway">
    <text evidence="2 10">Bacterial outer membrane biogenesis; LPS core biosynthesis.</text>
</comment>
<sequence length="461" mass="52976">MMLLYYTLSFILLPVYFIIIFIRLLIGKEDIRRIQERFAIGKQRQNSALDFIQMSVNKEGFTDHKTTSYVDMHRNASLMYKLSLERSYAHSLVWIHAASVGEVMTALTLIHNISKLAPNVRFLITSWTNASAKILSTKLPKIATHQFLPIDNVIFTRKFLRNWQPDLGIFIESELWPCTINEGAKYCKLLLINARISNKSFKAWLKRKRFFQLIIKNFSKIIVQSERDLQKFNALGISDAMNLGNIKFANEKLLVNQEKLSKLILHLDNRRVLVFASTHPEDEEVILPIINNLKEQFIDCYIILIPRHPERIKSIINNCKLHHLSATAKSQNDLPVLNNDLYIVDRFGEMGLFFSVATISFIGGSFKQGGHNILEAAYFSNCIIFGPDMSKNTDIAKGILQNNAAIQIKNGKDLLNTLTSLLNANNALKLKTYRENALKFVENNQKKILDEYLQIIKQFLP</sequence>
<keyword evidence="10" id="KW-0812">Transmembrane</keyword>
<dbReference type="GO" id="GO:0043842">
    <property type="term" value="F:Kdo transferase activity"/>
    <property type="evidence" value="ECO:0007669"/>
    <property type="project" value="UniProtKB-EC"/>
</dbReference>
<dbReference type="RefSeq" id="WP_004599735.1">
    <property type="nucleotide sequence ID" value="NC_017560.1"/>
</dbReference>
<feature type="domain" description="3-deoxy-D-manno-octulosonic-acid transferase N-terminal" evidence="11">
    <location>
        <begin position="89"/>
        <end position="249"/>
    </location>
</feature>
<dbReference type="AlphaFoldDB" id="D5AW07"/>
<dbReference type="Gene3D" id="3.40.50.11720">
    <property type="entry name" value="3-Deoxy-D-manno-octulosonic-acid transferase, N-terminal domain"/>
    <property type="match status" value="1"/>
</dbReference>
<evidence type="ECO:0000256" key="4">
    <source>
        <dbReference type="ARBA" id="ARBA00019077"/>
    </source>
</evidence>
<dbReference type="EC" id="2.4.99.12" evidence="3 10"/>
<dbReference type="InterPro" id="IPR039901">
    <property type="entry name" value="Kdotransferase"/>
</dbReference>
<dbReference type="UniPathway" id="UPA00958"/>
<organism evidence="12 13">
    <name type="scientific">Rickettsia prowazekii (strain Rp22)</name>
    <dbReference type="NCBI Taxonomy" id="449216"/>
    <lineage>
        <taxon>Bacteria</taxon>
        <taxon>Pseudomonadati</taxon>
        <taxon>Pseudomonadota</taxon>
        <taxon>Alphaproteobacteria</taxon>
        <taxon>Rickettsiales</taxon>
        <taxon>Rickettsiaceae</taxon>
        <taxon>Rickettsieae</taxon>
        <taxon>Rickettsia</taxon>
        <taxon>typhus group</taxon>
    </lineage>
</organism>
<evidence type="ECO:0000256" key="8">
    <source>
        <dbReference type="PIRSR" id="PIRSR639901-1"/>
    </source>
</evidence>
<dbReference type="InterPro" id="IPR038107">
    <property type="entry name" value="Glycos_transf_N_sf"/>
</dbReference>